<dbReference type="Gene3D" id="3.40.50.1820">
    <property type="entry name" value="alpha/beta hydrolase"/>
    <property type="match status" value="1"/>
</dbReference>
<proteinExistence type="predicted"/>
<dbReference type="PANTHER" id="PTHR48081">
    <property type="entry name" value="AB HYDROLASE SUPERFAMILY PROTEIN C4A8.06C"/>
    <property type="match status" value="1"/>
</dbReference>
<dbReference type="InterPro" id="IPR029058">
    <property type="entry name" value="AB_hydrolase_fold"/>
</dbReference>
<dbReference type="Pfam" id="PF07859">
    <property type="entry name" value="Abhydrolase_3"/>
    <property type="match status" value="1"/>
</dbReference>
<dbReference type="SUPFAM" id="SSF53474">
    <property type="entry name" value="alpha/beta-Hydrolases"/>
    <property type="match status" value="1"/>
</dbReference>
<name>A0ABS4SWJ5_9PROT</name>
<dbReference type="InterPro" id="IPR050300">
    <property type="entry name" value="GDXG_lipolytic_enzyme"/>
</dbReference>
<dbReference type="Proteomes" id="UP000781958">
    <property type="component" value="Unassembled WGS sequence"/>
</dbReference>
<dbReference type="EMBL" id="JAGINP010000037">
    <property type="protein sequence ID" value="MBP2296925.1"/>
    <property type="molecule type" value="Genomic_DNA"/>
</dbReference>
<evidence type="ECO:0000313" key="4">
    <source>
        <dbReference type="Proteomes" id="UP000781958"/>
    </source>
</evidence>
<protein>
    <submittedName>
        <fullName evidence="3">Acetyl esterase/lipase</fullName>
    </submittedName>
</protein>
<keyword evidence="4" id="KW-1185">Reference proteome</keyword>
<sequence>MSKILLQGRFRHKARSLAALALATLRVLARRAVGRPLVPEWPIPFEVGNLFWRAQFNHAFALGNIAEGRAYFDSLVAVVEANPAVDIRPSRPGEPRGDWFIPHSPKGDATLLYFHGGGYSFYAAVTRHFIAMLADTLGLPIFAPDYRLTPEHPHPAQIEDGLAAYRFLLGQGIDPARLVLCGDSAGGHLTLMTIAALPGEGLPQPAIGIALSPWTDVGRRGASQFGNDRYDLVQGYMTLQFAEWLKGSGGFTDAELSPIAQDFRGLAPLYLQAGGKEILVDMIRDFARTVQEQGAQVRLEVWEHMTHEFQAHGRELPESREALARLGEAIRWATEPNGHGFPPGPRIETDSLVIPAKAGIQTPVRASYESGVDSYRR</sequence>
<comment type="caution">
    <text evidence="3">The sequence shown here is derived from an EMBL/GenBank/DDBJ whole genome shotgun (WGS) entry which is preliminary data.</text>
</comment>
<dbReference type="PANTHER" id="PTHR48081:SF8">
    <property type="entry name" value="ALPHA_BETA HYDROLASE FOLD-3 DOMAIN-CONTAINING PROTEIN-RELATED"/>
    <property type="match status" value="1"/>
</dbReference>
<keyword evidence="1" id="KW-0378">Hydrolase</keyword>
<reference evidence="3 4" key="1">
    <citation type="submission" date="2021-03" db="EMBL/GenBank/DDBJ databases">
        <title>Genomic Encyclopedia of Type Strains, Phase III (KMG-III): the genomes of soil and plant-associated and newly described type strains.</title>
        <authorList>
            <person name="Whitman W."/>
        </authorList>
    </citation>
    <scope>NUCLEOTIDE SEQUENCE [LARGE SCALE GENOMIC DNA]</scope>
    <source>
        <strain evidence="3 4">IMMIB AFH-6</strain>
    </source>
</reference>
<dbReference type="InterPro" id="IPR013094">
    <property type="entry name" value="AB_hydrolase_3"/>
</dbReference>
<evidence type="ECO:0000256" key="1">
    <source>
        <dbReference type="ARBA" id="ARBA00022801"/>
    </source>
</evidence>
<feature type="domain" description="Alpha/beta hydrolase fold-3" evidence="2">
    <location>
        <begin position="111"/>
        <end position="310"/>
    </location>
</feature>
<gene>
    <name evidence="3" type="ORF">J2851_006744</name>
</gene>
<evidence type="ECO:0000313" key="3">
    <source>
        <dbReference type="EMBL" id="MBP2296925.1"/>
    </source>
</evidence>
<accession>A0ABS4SWJ5</accession>
<evidence type="ECO:0000259" key="2">
    <source>
        <dbReference type="Pfam" id="PF07859"/>
    </source>
</evidence>
<organism evidence="3 4">
    <name type="scientific">Azospirillum rugosum</name>
    <dbReference type="NCBI Taxonomy" id="416170"/>
    <lineage>
        <taxon>Bacteria</taxon>
        <taxon>Pseudomonadati</taxon>
        <taxon>Pseudomonadota</taxon>
        <taxon>Alphaproteobacteria</taxon>
        <taxon>Rhodospirillales</taxon>
        <taxon>Azospirillaceae</taxon>
        <taxon>Azospirillum</taxon>
    </lineage>
</organism>
<dbReference type="RefSeq" id="WP_209772753.1">
    <property type="nucleotide sequence ID" value="NZ_JAGINP010000037.1"/>
</dbReference>